<dbReference type="AlphaFoldDB" id="A0A0G2HJL1"/>
<dbReference type="NCBIfam" id="NF033486">
    <property type="entry name" value="harvest_ssl1498"/>
    <property type="match status" value="1"/>
</dbReference>
<evidence type="ECO:0000313" key="3">
    <source>
        <dbReference type="Proteomes" id="UP000035067"/>
    </source>
</evidence>
<evidence type="ECO:0000256" key="1">
    <source>
        <dbReference type="SAM" id="Phobius"/>
    </source>
</evidence>
<evidence type="ECO:0000313" key="2">
    <source>
        <dbReference type="EMBL" id="KKZ11075.1"/>
    </source>
</evidence>
<feature type="transmembrane region" description="Helical" evidence="1">
    <location>
        <begin position="35"/>
        <end position="55"/>
    </location>
</feature>
<keyword evidence="1" id="KW-1133">Transmembrane helix</keyword>
<dbReference type="EMBL" id="JXQG01000064">
    <property type="protein sequence ID" value="KKZ11075.1"/>
    <property type="molecule type" value="Genomic_DNA"/>
</dbReference>
<gene>
    <name evidence="2" type="ORF">TE42_08770</name>
</gene>
<accession>A0A0G2HJL1</accession>
<reference evidence="2 3" key="1">
    <citation type="submission" date="2015-01" db="EMBL/GenBank/DDBJ databases">
        <title>Lifestyle Evolution in Cyanobacterial Symbionts of Sponges.</title>
        <authorList>
            <person name="Burgsdorf I."/>
            <person name="Slaby B.M."/>
            <person name="Handley K.M."/>
            <person name="Haber M."/>
            <person name="Blom J."/>
            <person name="Marshall C.W."/>
            <person name="Gilbert J.A."/>
            <person name="Hentschel U."/>
            <person name="Steindler L."/>
        </authorList>
    </citation>
    <scope>NUCLEOTIDE SEQUENCE [LARGE SCALE GENOMIC DNA]</scope>
    <source>
        <strain evidence="2">SP3</strain>
    </source>
</reference>
<dbReference type="Pfam" id="PF26394">
    <property type="entry name" value="Psb34"/>
    <property type="match status" value="1"/>
</dbReference>
<sequence length="60" mass="6581">MTVTHEDGGRLNAFAREPKMVLAEPLTGAEQRQRLWLYGLGAVLVVTMVAITAWVSRGLV</sequence>
<evidence type="ECO:0008006" key="4">
    <source>
        <dbReference type="Google" id="ProtNLM"/>
    </source>
</evidence>
<name>A0A0G2HJL1_9SYNE</name>
<dbReference type="Proteomes" id="UP000035067">
    <property type="component" value="Unassembled WGS sequence"/>
</dbReference>
<proteinExistence type="predicted"/>
<keyword evidence="1" id="KW-0472">Membrane</keyword>
<comment type="caution">
    <text evidence="2">The sequence shown here is derived from an EMBL/GenBank/DDBJ whole genome shotgun (WGS) entry which is preliminary data.</text>
</comment>
<dbReference type="PATRIC" id="fig|1604020.3.peg.1774"/>
<dbReference type="InterPro" id="IPR048028">
    <property type="entry name" value="Psb34-like"/>
</dbReference>
<keyword evidence="1" id="KW-0812">Transmembrane</keyword>
<organism evidence="2 3">
    <name type="scientific">Candidatus Synechococcus spongiarum SP3</name>
    <dbReference type="NCBI Taxonomy" id="1604020"/>
    <lineage>
        <taxon>Bacteria</taxon>
        <taxon>Bacillati</taxon>
        <taxon>Cyanobacteriota</taxon>
        <taxon>Cyanophyceae</taxon>
        <taxon>Synechococcales</taxon>
        <taxon>Synechococcaceae</taxon>
        <taxon>Synechococcus</taxon>
    </lineage>
</organism>
<protein>
    <recommendedName>
        <fullName evidence="4">High light inducible protein</fullName>
    </recommendedName>
</protein>